<evidence type="ECO:0000256" key="9">
    <source>
        <dbReference type="ARBA" id="ARBA00023136"/>
    </source>
</evidence>
<sequence>MADSLNPSQSQTIPLAVEMRNVVKRFAGVVANDGVNFEVRVGEIHALVGENGAGKSTLMNLLFGLYTPDEGEILVNGAPVHFHGTRQAVEAGLGMVHQHFMLIPRFTVAENVILGNEGSGPLLDRAAAERRVAELGASYGLEVDPGTLVGDLPVGMQQRVEILRALYLGSRILIMDEPTALLTPQEIDDLYVILNRLKAAGGTIIFITHKLKEIAAISDRVTVIRRGKTIGTRITGETSADELAELMVGREVLLRVDRGSARPGDTVLLGTDLRCVGKHGRVTLDVARIELRQGEILGVCGIEGNGQTELVEVLSGLRPPASGSLVVGGKQVAGEGATAFRRAGISYIPEDRHGRGLVLDFPLWENVLLGNTERRGFTRNGRINGGMIRSLTRKLMSLFDVRAPSPAVPARTLSGGNQQKLIIARELQREPGIVLAIQPTRGLDVGAIEFVHRSLIETRDAGKAVLLLSFDLDEVLDLSDRIIVLFDGRIVGEFASADVSRSELGLLMGGRAINAVPAQAAD</sequence>
<dbReference type="Pfam" id="PF00005">
    <property type="entry name" value="ABC_tran"/>
    <property type="match status" value="2"/>
</dbReference>
<dbReference type="InterPro" id="IPR003439">
    <property type="entry name" value="ABC_transporter-like_ATP-bd"/>
</dbReference>
<dbReference type="PROSITE" id="PS50893">
    <property type="entry name" value="ABC_TRANSPORTER_2"/>
    <property type="match status" value="2"/>
</dbReference>
<dbReference type="EMBL" id="CADCWJ010000488">
    <property type="protein sequence ID" value="CAA9568339.1"/>
    <property type="molecule type" value="Genomic_DNA"/>
</dbReference>
<keyword evidence="3" id="KW-1003">Cell membrane</keyword>
<evidence type="ECO:0000313" key="11">
    <source>
        <dbReference type="EMBL" id="CAA9568339.1"/>
    </source>
</evidence>
<dbReference type="InterPro" id="IPR003593">
    <property type="entry name" value="AAA+_ATPase"/>
</dbReference>
<dbReference type="CDD" id="cd03215">
    <property type="entry name" value="ABC_Carb_Monos_II"/>
    <property type="match status" value="1"/>
</dbReference>
<dbReference type="InterPro" id="IPR050107">
    <property type="entry name" value="ABC_carbohydrate_import_ATPase"/>
</dbReference>
<evidence type="ECO:0000256" key="7">
    <source>
        <dbReference type="ARBA" id="ARBA00022840"/>
    </source>
</evidence>
<evidence type="ECO:0000256" key="2">
    <source>
        <dbReference type="ARBA" id="ARBA00022448"/>
    </source>
</evidence>
<reference evidence="11" key="1">
    <citation type="submission" date="2020-02" db="EMBL/GenBank/DDBJ databases">
        <authorList>
            <person name="Meier V. D."/>
        </authorList>
    </citation>
    <scope>NUCLEOTIDE SEQUENCE</scope>
    <source>
        <strain evidence="11">AVDCRST_MAG87</strain>
    </source>
</reference>
<organism evidence="11">
    <name type="scientific">uncultured Thermomicrobiales bacterium</name>
    <dbReference type="NCBI Taxonomy" id="1645740"/>
    <lineage>
        <taxon>Bacteria</taxon>
        <taxon>Pseudomonadati</taxon>
        <taxon>Thermomicrobiota</taxon>
        <taxon>Thermomicrobia</taxon>
        <taxon>Thermomicrobiales</taxon>
        <taxon>environmental samples</taxon>
    </lineage>
</organism>
<dbReference type="InterPro" id="IPR027417">
    <property type="entry name" value="P-loop_NTPase"/>
</dbReference>
<protein>
    <recommendedName>
        <fullName evidence="10">ABC transporter domain-containing protein</fullName>
    </recommendedName>
</protein>
<keyword evidence="4" id="KW-0762">Sugar transport</keyword>
<keyword evidence="2" id="KW-0813">Transport</keyword>
<evidence type="ECO:0000256" key="3">
    <source>
        <dbReference type="ARBA" id="ARBA00022475"/>
    </source>
</evidence>
<dbReference type="GO" id="GO:0005524">
    <property type="term" value="F:ATP binding"/>
    <property type="evidence" value="ECO:0007669"/>
    <property type="project" value="UniProtKB-KW"/>
</dbReference>
<keyword evidence="5" id="KW-0677">Repeat</keyword>
<keyword evidence="8" id="KW-1278">Translocase</keyword>
<evidence type="ECO:0000259" key="10">
    <source>
        <dbReference type="PROSITE" id="PS50893"/>
    </source>
</evidence>
<evidence type="ECO:0000256" key="6">
    <source>
        <dbReference type="ARBA" id="ARBA00022741"/>
    </source>
</evidence>
<evidence type="ECO:0000256" key="4">
    <source>
        <dbReference type="ARBA" id="ARBA00022597"/>
    </source>
</evidence>
<evidence type="ECO:0000256" key="8">
    <source>
        <dbReference type="ARBA" id="ARBA00022967"/>
    </source>
</evidence>
<evidence type="ECO:0000256" key="1">
    <source>
        <dbReference type="ARBA" id="ARBA00004202"/>
    </source>
</evidence>
<dbReference type="GO" id="GO:0005886">
    <property type="term" value="C:plasma membrane"/>
    <property type="evidence" value="ECO:0007669"/>
    <property type="project" value="UniProtKB-SubCell"/>
</dbReference>
<feature type="domain" description="ABC transporter" evidence="10">
    <location>
        <begin position="268"/>
        <end position="512"/>
    </location>
</feature>
<dbReference type="SUPFAM" id="SSF52540">
    <property type="entry name" value="P-loop containing nucleoside triphosphate hydrolases"/>
    <property type="match status" value="2"/>
</dbReference>
<gene>
    <name evidence="11" type="ORF">AVDCRST_MAG87-2160</name>
</gene>
<dbReference type="Gene3D" id="3.40.50.300">
    <property type="entry name" value="P-loop containing nucleotide triphosphate hydrolases"/>
    <property type="match status" value="2"/>
</dbReference>
<dbReference type="PROSITE" id="PS00211">
    <property type="entry name" value="ABC_TRANSPORTER_1"/>
    <property type="match status" value="1"/>
</dbReference>
<proteinExistence type="predicted"/>
<name>A0A6J4V769_9BACT</name>
<dbReference type="FunFam" id="3.40.50.300:FF:000127">
    <property type="entry name" value="Ribose import ATP-binding protein RbsA"/>
    <property type="match status" value="1"/>
</dbReference>
<dbReference type="InterPro" id="IPR017871">
    <property type="entry name" value="ABC_transporter-like_CS"/>
</dbReference>
<evidence type="ECO:0000256" key="5">
    <source>
        <dbReference type="ARBA" id="ARBA00022737"/>
    </source>
</evidence>
<keyword evidence="9" id="KW-0472">Membrane</keyword>
<keyword evidence="7" id="KW-0067">ATP-binding</keyword>
<dbReference type="AlphaFoldDB" id="A0A6J4V769"/>
<comment type="subcellular location">
    <subcellularLocation>
        <location evidence="1">Cell membrane</location>
        <topology evidence="1">Peripheral membrane protein</topology>
    </subcellularLocation>
</comment>
<dbReference type="PANTHER" id="PTHR43790:SF4">
    <property type="entry name" value="GUANOSINE IMPORT ATP-BINDING PROTEIN NUPO"/>
    <property type="match status" value="1"/>
</dbReference>
<keyword evidence="6" id="KW-0547">Nucleotide-binding</keyword>
<accession>A0A6J4V769</accession>
<feature type="domain" description="ABC transporter" evidence="10">
    <location>
        <begin position="17"/>
        <end position="251"/>
    </location>
</feature>
<dbReference type="GO" id="GO:0016887">
    <property type="term" value="F:ATP hydrolysis activity"/>
    <property type="evidence" value="ECO:0007669"/>
    <property type="project" value="InterPro"/>
</dbReference>
<dbReference type="SMART" id="SM00382">
    <property type="entry name" value="AAA"/>
    <property type="match status" value="1"/>
</dbReference>
<dbReference type="PANTHER" id="PTHR43790">
    <property type="entry name" value="CARBOHYDRATE TRANSPORT ATP-BINDING PROTEIN MG119-RELATED"/>
    <property type="match status" value="1"/>
</dbReference>
<dbReference type="CDD" id="cd03216">
    <property type="entry name" value="ABC_Carb_Monos_I"/>
    <property type="match status" value="1"/>
</dbReference>